<dbReference type="EMBL" id="CCYD01000645">
    <property type="protein sequence ID" value="CEG42772.1"/>
    <property type="molecule type" value="Genomic_DNA"/>
</dbReference>
<proteinExistence type="predicted"/>
<dbReference type="GeneID" id="36408076"/>
<dbReference type="RefSeq" id="XP_024579141.1">
    <property type="nucleotide sequence ID" value="XM_024728688.1"/>
</dbReference>
<feature type="compositionally biased region" description="Polar residues" evidence="1">
    <location>
        <begin position="33"/>
        <end position="48"/>
    </location>
</feature>
<dbReference type="AlphaFoldDB" id="A0A0P1ANL5"/>
<evidence type="ECO:0000313" key="2">
    <source>
        <dbReference type="EMBL" id="CEG42772.1"/>
    </source>
</evidence>
<evidence type="ECO:0000256" key="1">
    <source>
        <dbReference type="SAM" id="MobiDB-lite"/>
    </source>
</evidence>
<name>A0A0P1ANL5_PLAHL</name>
<accession>A0A0P1ANL5</accession>
<feature type="region of interest" description="Disordered" evidence="1">
    <location>
        <begin position="31"/>
        <end position="52"/>
    </location>
</feature>
<keyword evidence="3" id="KW-1185">Reference proteome</keyword>
<sequence length="80" mass="8836">MEVLYSGLQILYMLHQKLATEYCGSQRFIPSGSVPQSSKNGQEGTATSKSRDVLTGMTKLKIVNSCPNVTVLQSQHYRVT</sequence>
<evidence type="ECO:0000313" key="3">
    <source>
        <dbReference type="Proteomes" id="UP000054928"/>
    </source>
</evidence>
<protein>
    <submittedName>
        <fullName evidence="2">Uncharacterized protein</fullName>
    </submittedName>
</protein>
<organism evidence="2 3">
    <name type="scientific">Plasmopara halstedii</name>
    <name type="common">Downy mildew of sunflower</name>
    <dbReference type="NCBI Taxonomy" id="4781"/>
    <lineage>
        <taxon>Eukaryota</taxon>
        <taxon>Sar</taxon>
        <taxon>Stramenopiles</taxon>
        <taxon>Oomycota</taxon>
        <taxon>Peronosporomycetes</taxon>
        <taxon>Peronosporales</taxon>
        <taxon>Peronosporaceae</taxon>
        <taxon>Plasmopara</taxon>
    </lineage>
</organism>
<reference evidence="3" key="1">
    <citation type="submission" date="2014-09" db="EMBL/GenBank/DDBJ databases">
        <authorList>
            <person name="Sharma Rahul"/>
            <person name="Thines Marco"/>
        </authorList>
    </citation>
    <scope>NUCLEOTIDE SEQUENCE [LARGE SCALE GENOMIC DNA]</scope>
</reference>
<dbReference type="Proteomes" id="UP000054928">
    <property type="component" value="Unassembled WGS sequence"/>
</dbReference>